<evidence type="ECO:0000313" key="4">
    <source>
        <dbReference type="Proteomes" id="UP000663865"/>
    </source>
</evidence>
<protein>
    <submittedName>
        <fullName evidence="2">Uncharacterized protein</fullName>
    </submittedName>
</protein>
<dbReference type="EMBL" id="CAJOBS010013544">
    <property type="protein sequence ID" value="CAF4952007.1"/>
    <property type="molecule type" value="Genomic_DNA"/>
</dbReference>
<accession>A0A817WL83</accession>
<evidence type="ECO:0000313" key="3">
    <source>
        <dbReference type="EMBL" id="CAF4952007.1"/>
    </source>
</evidence>
<name>A0A817WL83_9BILA</name>
<comment type="caution">
    <text evidence="2">The sequence shown here is derived from an EMBL/GenBank/DDBJ whole genome shotgun (WGS) entry which is preliminary data.</text>
</comment>
<dbReference type="Proteomes" id="UP000663838">
    <property type="component" value="Unassembled WGS sequence"/>
</dbReference>
<dbReference type="AlphaFoldDB" id="A0A817WL83"/>
<sequence>VVEQIVDLRLAENKLMELSSQVTDVRSAVQSLQERQHERDAILLRSSITTTRYGRVR</sequence>
<organism evidence="2 4">
    <name type="scientific">Rotaria socialis</name>
    <dbReference type="NCBI Taxonomy" id="392032"/>
    <lineage>
        <taxon>Eukaryota</taxon>
        <taxon>Metazoa</taxon>
        <taxon>Spiralia</taxon>
        <taxon>Gnathifera</taxon>
        <taxon>Rotifera</taxon>
        <taxon>Eurotatoria</taxon>
        <taxon>Bdelloidea</taxon>
        <taxon>Philodinida</taxon>
        <taxon>Philodinidae</taxon>
        <taxon>Rotaria</taxon>
    </lineage>
</organism>
<proteinExistence type="predicted"/>
<dbReference type="EMBL" id="CAJNYV010000319">
    <property type="protein sequence ID" value="CAF3356565.1"/>
    <property type="molecule type" value="Genomic_DNA"/>
</dbReference>
<evidence type="ECO:0000313" key="2">
    <source>
        <dbReference type="EMBL" id="CAF3356565.1"/>
    </source>
</evidence>
<feature type="coiled-coil region" evidence="1">
    <location>
        <begin position="8"/>
        <end position="35"/>
    </location>
</feature>
<reference evidence="2" key="1">
    <citation type="submission" date="2021-02" db="EMBL/GenBank/DDBJ databases">
        <authorList>
            <person name="Nowell W R."/>
        </authorList>
    </citation>
    <scope>NUCLEOTIDE SEQUENCE</scope>
</reference>
<evidence type="ECO:0000256" key="1">
    <source>
        <dbReference type="SAM" id="Coils"/>
    </source>
</evidence>
<gene>
    <name evidence="2" type="ORF">KIK155_LOCUS4087</name>
    <name evidence="3" type="ORF">TOA249_LOCUS33916</name>
</gene>
<feature type="non-terminal residue" evidence="2">
    <location>
        <position position="1"/>
    </location>
</feature>
<keyword evidence="1" id="KW-0175">Coiled coil</keyword>
<dbReference type="Proteomes" id="UP000663865">
    <property type="component" value="Unassembled WGS sequence"/>
</dbReference>